<dbReference type="SUPFAM" id="SSF53756">
    <property type="entry name" value="UDP-Glycosyltransferase/glycogen phosphorylase"/>
    <property type="match status" value="1"/>
</dbReference>
<dbReference type="Pfam" id="PF00534">
    <property type="entry name" value="Glycos_transf_1"/>
    <property type="match status" value="1"/>
</dbReference>
<dbReference type="GO" id="GO:0016757">
    <property type="term" value="F:glycosyltransferase activity"/>
    <property type="evidence" value="ECO:0007669"/>
    <property type="project" value="InterPro"/>
</dbReference>
<dbReference type="AlphaFoldDB" id="M0B252"/>
<evidence type="ECO:0000313" key="4">
    <source>
        <dbReference type="Proteomes" id="UP000011554"/>
    </source>
</evidence>
<evidence type="ECO:0000259" key="2">
    <source>
        <dbReference type="Pfam" id="PF13439"/>
    </source>
</evidence>
<feature type="domain" description="Glycosyltransferase subfamily 4-like N-terminal" evidence="2">
    <location>
        <begin position="14"/>
        <end position="174"/>
    </location>
</feature>
<dbReference type="PANTHER" id="PTHR12526:SF630">
    <property type="entry name" value="GLYCOSYLTRANSFERASE"/>
    <property type="match status" value="1"/>
</dbReference>
<name>M0B252_NATA1</name>
<dbReference type="RefSeq" id="WP_006107553.1">
    <property type="nucleotide sequence ID" value="NZ_AOIO01000010.1"/>
</dbReference>
<sequence length="363" mass="40018">MGRSISIYLTSMDVGGVQRVALNLCTGLVEKGHDIEVVLVNAEGELLNELPEEVSVIDLGEDRVATTVFPLRRYLNRKNPDVLYAMMTEINIIATIAHRLSRVDSRLILSEHNMPTNSIDSKKDLAVMKLATLTYSLADHAVAVSNGVYEDLLNVSRLSESKISQVHNPININRIRTDASEQVSHRWLNNDDYNVVISAGRHVPQKGFDTLIESFSRVKDENLRLLILGKGDETESLKEIATNLGIKDRVEFPGFVENPFAYISRADVFVLSSQYEGFGMVLVEALACGCAVVSTNCPSGPEEILKGGEYGPLVPVGAVDELTSGIERVLDSPPTSDELESRARDFAVNKIASEYEDVFFNTM</sequence>
<proteinExistence type="predicted"/>
<dbReference type="CDD" id="cd03811">
    <property type="entry name" value="GT4_GT28_WabH-like"/>
    <property type="match status" value="1"/>
</dbReference>
<accession>M0B252</accession>
<dbReference type="EMBL" id="AOIO01000010">
    <property type="protein sequence ID" value="ELZ04981.1"/>
    <property type="molecule type" value="Genomic_DNA"/>
</dbReference>
<dbReference type="Pfam" id="PF13439">
    <property type="entry name" value="Glyco_transf_4"/>
    <property type="match status" value="1"/>
</dbReference>
<dbReference type="STRING" id="29540.C481_03492"/>
<feature type="domain" description="Glycosyl transferase family 1" evidence="1">
    <location>
        <begin position="186"/>
        <end position="345"/>
    </location>
</feature>
<dbReference type="PANTHER" id="PTHR12526">
    <property type="entry name" value="GLYCOSYLTRANSFERASE"/>
    <property type="match status" value="1"/>
</dbReference>
<dbReference type="InterPro" id="IPR001296">
    <property type="entry name" value="Glyco_trans_1"/>
</dbReference>
<evidence type="ECO:0000259" key="1">
    <source>
        <dbReference type="Pfam" id="PF00534"/>
    </source>
</evidence>
<protein>
    <submittedName>
        <fullName evidence="3">Glycosyl transferase group 1 protein</fullName>
    </submittedName>
</protein>
<reference evidence="3 4" key="1">
    <citation type="journal article" date="2014" name="PLoS Genet.">
        <title>Phylogenetically driven sequencing of extremely halophilic archaea reveals strategies for static and dynamic osmo-response.</title>
        <authorList>
            <person name="Becker E.A."/>
            <person name="Seitzer P.M."/>
            <person name="Tritt A."/>
            <person name="Larsen D."/>
            <person name="Krusor M."/>
            <person name="Yao A.I."/>
            <person name="Wu D."/>
            <person name="Madern D."/>
            <person name="Eisen J.A."/>
            <person name="Darling A.E."/>
            <person name="Facciotti M.T."/>
        </authorList>
    </citation>
    <scope>NUCLEOTIDE SEQUENCE [LARGE SCALE GENOMIC DNA]</scope>
    <source>
        <strain evidence="3 4">DSM 12278</strain>
    </source>
</reference>
<comment type="caution">
    <text evidence="3">The sequence shown here is derived from an EMBL/GenBank/DDBJ whole genome shotgun (WGS) entry which is preliminary data.</text>
</comment>
<dbReference type="eggNOG" id="arCOG01411">
    <property type="taxonomic scope" value="Archaea"/>
</dbReference>
<dbReference type="OrthoDB" id="132546at2157"/>
<gene>
    <name evidence="3" type="ORF">C481_03492</name>
</gene>
<keyword evidence="3" id="KW-0808">Transferase</keyword>
<dbReference type="Gene3D" id="3.40.50.2000">
    <property type="entry name" value="Glycogen Phosphorylase B"/>
    <property type="match status" value="2"/>
</dbReference>
<dbReference type="InterPro" id="IPR028098">
    <property type="entry name" value="Glyco_trans_4-like_N"/>
</dbReference>
<dbReference type="Proteomes" id="UP000011554">
    <property type="component" value="Unassembled WGS sequence"/>
</dbReference>
<keyword evidence="4" id="KW-1185">Reference proteome</keyword>
<organism evidence="3 4">
    <name type="scientific">Natrialba asiatica (strain ATCC 700177 / DSM 12278 / JCM 9576 / FERM P-10747 / NBRC 102637 / 172P1)</name>
    <dbReference type="NCBI Taxonomy" id="29540"/>
    <lineage>
        <taxon>Archaea</taxon>
        <taxon>Methanobacteriati</taxon>
        <taxon>Methanobacteriota</taxon>
        <taxon>Stenosarchaea group</taxon>
        <taxon>Halobacteria</taxon>
        <taxon>Halobacteriales</taxon>
        <taxon>Natrialbaceae</taxon>
        <taxon>Natrialba</taxon>
    </lineage>
</organism>
<evidence type="ECO:0000313" key="3">
    <source>
        <dbReference type="EMBL" id="ELZ04981.1"/>
    </source>
</evidence>